<keyword evidence="5" id="KW-0808">Transferase</keyword>
<gene>
    <name evidence="5" type="ORF">DRV84_05955</name>
</gene>
<dbReference type="GO" id="GO:0000271">
    <property type="term" value="P:polysaccharide biosynthetic process"/>
    <property type="evidence" value="ECO:0007669"/>
    <property type="project" value="UniProtKB-KW"/>
</dbReference>
<name>A0A3D9BW10_9RHOB</name>
<feature type="compositionally biased region" description="Basic residues" evidence="3">
    <location>
        <begin position="208"/>
        <end position="217"/>
    </location>
</feature>
<feature type="region of interest" description="Disordered" evidence="3">
    <location>
        <begin position="208"/>
        <end position="232"/>
    </location>
</feature>
<dbReference type="PANTHER" id="PTHR30576:SF0">
    <property type="entry name" value="UNDECAPRENYL-PHOSPHATE N-ACETYLGALACTOSAMINYL 1-PHOSPHATE TRANSFERASE-RELATED"/>
    <property type="match status" value="1"/>
</dbReference>
<keyword evidence="2" id="KW-0270">Exopolysaccharide synthesis</keyword>
<evidence type="ECO:0000313" key="5">
    <source>
        <dbReference type="EMBL" id="REC57714.1"/>
    </source>
</evidence>
<evidence type="ECO:0000256" key="2">
    <source>
        <dbReference type="ARBA" id="ARBA00023169"/>
    </source>
</evidence>
<dbReference type="InterPro" id="IPR003362">
    <property type="entry name" value="Bact_transf"/>
</dbReference>
<feature type="domain" description="Bacterial sugar transferase" evidence="4">
    <location>
        <begin position="5"/>
        <end position="197"/>
    </location>
</feature>
<evidence type="ECO:0000313" key="6">
    <source>
        <dbReference type="Proteomes" id="UP000257131"/>
    </source>
</evidence>
<dbReference type="Proteomes" id="UP000257131">
    <property type="component" value="Unassembled WGS sequence"/>
</dbReference>
<dbReference type="AlphaFoldDB" id="A0A3D9BW10"/>
<protein>
    <submittedName>
        <fullName evidence="5">Sugar transferase</fullName>
    </submittedName>
</protein>
<evidence type="ECO:0000256" key="3">
    <source>
        <dbReference type="SAM" id="MobiDB-lite"/>
    </source>
</evidence>
<evidence type="ECO:0000259" key="4">
    <source>
        <dbReference type="Pfam" id="PF02397"/>
    </source>
</evidence>
<comment type="caution">
    <text evidence="5">The sequence shown here is derived from an EMBL/GenBank/DDBJ whole genome shotgun (WGS) entry which is preliminary data.</text>
</comment>
<dbReference type="OrthoDB" id="9808602at2"/>
<comment type="similarity">
    <text evidence="1">Belongs to the bacterial sugar transferase family.</text>
</comment>
<reference evidence="5 6" key="1">
    <citation type="journal article" date="2017" name="Int. J. Syst. Evol. Microbiol.">
        <title>Rhodosalinus sediminis gen. nov., sp. nov., isolated from marine saltern.</title>
        <authorList>
            <person name="Guo L.Y."/>
            <person name="Ling S.K."/>
            <person name="Li C.M."/>
            <person name="Chen G.J."/>
            <person name="Du Z.J."/>
        </authorList>
    </citation>
    <scope>NUCLEOTIDE SEQUENCE [LARGE SCALE GENOMIC DNA]</scope>
    <source>
        <strain evidence="5 6">WDN1C137</strain>
    </source>
</reference>
<proteinExistence type="inferred from homology"/>
<organism evidence="5 6">
    <name type="scientific">Rhodosalinus sediminis</name>
    <dbReference type="NCBI Taxonomy" id="1940533"/>
    <lineage>
        <taxon>Bacteria</taxon>
        <taxon>Pseudomonadati</taxon>
        <taxon>Pseudomonadota</taxon>
        <taxon>Alphaproteobacteria</taxon>
        <taxon>Rhodobacterales</taxon>
        <taxon>Paracoccaceae</taxon>
        <taxon>Rhodosalinus</taxon>
    </lineage>
</organism>
<dbReference type="EMBL" id="QOHR01000005">
    <property type="protein sequence ID" value="REC57714.1"/>
    <property type="molecule type" value="Genomic_DNA"/>
</dbReference>
<dbReference type="RefSeq" id="WP_115978969.1">
    <property type="nucleotide sequence ID" value="NZ_QOHR01000005.1"/>
</dbReference>
<accession>A0A3D9BW10</accession>
<dbReference type="GO" id="GO:0016780">
    <property type="term" value="F:phosphotransferase activity, for other substituted phosphate groups"/>
    <property type="evidence" value="ECO:0007669"/>
    <property type="project" value="TreeGrafter"/>
</dbReference>
<dbReference type="Pfam" id="PF02397">
    <property type="entry name" value="Bac_transf"/>
    <property type="match status" value="1"/>
</dbReference>
<sequence length="232" mass="26375">MTPAKRVFDILVALALALLLAPVILAVAAAVRWRDGAPVLYRSERMQAPGRPFTLWKFRTMTPADRDSGVSGGDKAGRITPTGRVLRRWRLDELPQLWNVLRGDMSLVGPRPPLRRYVAAFPELYAEVLRARPGVTGLATRVYHTEEERLLAACRTPRETDAVYMRRCVPRKARLDRIYRARRTLCLDAWLMLATVVRRLPVVPRRRASRRRPRRRAGAVAVGRRAPRGSNL</sequence>
<dbReference type="PANTHER" id="PTHR30576">
    <property type="entry name" value="COLANIC BIOSYNTHESIS UDP-GLUCOSE LIPID CARRIER TRANSFERASE"/>
    <property type="match status" value="1"/>
</dbReference>
<keyword evidence="6" id="KW-1185">Reference proteome</keyword>
<evidence type="ECO:0000256" key="1">
    <source>
        <dbReference type="ARBA" id="ARBA00006464"/>
    </source>
</evidence>